<dbReference type="InterPro" id="IPR004837">
    <property type="entry name" value="NaCa_Exmemb"/>
</dbReference>
<dbReference type="Proteomes" id="UP001056426">
    <property type="component" value="Chromosome"/>
</dbReference>
<evidence type="ECO:0000256" key="1">
    <source>
        <dbReference type="ARBA" id="ARBA00004141"/>
    </source>
</evidence>
<dbReference type="AlphaFoldDB" id="A0A9J6ZMZ0"/>
<organism evidence="7 8">
    <name type="scientific">Xiashengella succiniciproducens</name>
    <dbReference type="NCBI Taxonomy" id="2949635"/>
    <lineage>
        <taxon>Bacteria</taxon>
        <taxon>Pseudomonadati</taxon>
        <taxon>Bacteroidota</taxon>
        <taxon>Bacteroidia</taxon>
        <taxon>Marinilabiliales</taxon>
        <taxon>Marinilabiliaceae</taxon>
        <taxon>Xiashengella</taxon>
    </lineage>
</organism>
<dbReference type="InterPro" id="IPR044880">
    <property type="entry name" value="NCX_ion-bd_dom_sf"/>
</dbReference>
<evidence type="ECO:0000256" key="2">
    <source>
        <dbReference type="ARBA" id="ARBA00022692"/>
    </source>
</evidence>
<feature type="transmembrane region" description="Helical" evidence="5">
    <location>
        <begin position="241"/>
        <end position="260"/>
    </location>
</feature>
<feature type="transmembrane region" description="Helical" evidence="5">
    <location>
        <begin position="103"/>
        <end position="124"/>
    </location>
</feature>
<feature type="domain" description="Sodium/calcium exchanger membrane region" evidence="6">
    <location>
        <begin position="5"/>
        <end position="151"/>
    </location>
</feature>
<dbReference type="GO" id="GO:0006874">
    <property type="term" value="P:intracellular calcium ion homeostasis"/>
    <property type="evidence" value="ECO:0007669"/>
    <property type="project" value="TreeGrafter"/>
</dbReference>
<comment type="subcellular location">
    <subcellularLocation>
        <location evidence="1">Membrane</location>
        <topology evidence="1">Multi-pass membrane protein</topology>
    </subcellularLocation>
</comment>
<feature type="transmembrane region" description="Helical" evidence="5">
    <location>
        <begin position="296"/>
        <end position="314"/>
    </location>
</feature>
<reference evidence="7" key="2">
    <citation type="submission" date="2022-06" db="EMBL/GenBank/DDBJ databases">
        <title>Xiashengella guii gen. nov. sp. nov., a bacterium isolated form anaerobic digestion tank.</title>
        <authorList>
            <person name="Huang H."/>
        </authorList>
    </citation>
    <scope>NUCLEOTIDE SEQUENCE</scope>
    <source>
        <strain evidence="7">Ai-910</strain>
    </source>
</reference>
<reference evidence="7" key="1">
    <citation type="submission" date="2022-05" db="EMBL/GenBank/DDBJ databases">
        <authorList>
            <person name="Sun X."/>
        </authorList>
    </citation>
    <scope>NUCLEOTIDE SEQUENCE</scope>
    <source>
        <strain evidence="7">Ai-910</strain>
    </source>
</reference>
<evidence type="ECO:0000313" key="7">
    <source>
        <dbReference type="EMBL" id="URW78871.1"/>
    </source>
</evidence>
<keyword evidence="3 5" id="KW-1133">Transmembrane helix</keyword>
<dbReference type="EMBL" id="CP098400">
    <property type="protein sequence ID" value="URW78871.1"/>
    <property type="molecule type" value="Genomic_DNA"/>
</dbReference>
<dbReference type="InterPro" id="IPR004481">
    <property type="entry name" value="K/Na/Ca-exchanger"/>
</dbReference>
<keyword evidence="2 5" id="KW-0812">Transmembrane</keyword>
<evidence type="ECO:0000256" key="5">
    <source>
        <dbReference type="SAM" id="Phobius"/>
    </source>
</evidence>
<dbReference type="GO" id="GO:0005886">
    <property type="term" value="C:plasma membrane"/>
    <property type="evidence" value="ECO:0007669"/>
    <property type="project" value="TreeGrafter"/>
</dbReference>
<dbReference type="GO" id="GO:0008273">
    <property type="term" value="F:calcium, potassium:sodium antiporter activity"/>
    <property type="evidence" value="ECO:0007669"/>
    <property type="project" value="TreeGrafter"/>
</dbReference>
<proteinExistence type="predicted"/>
<sequence>MILTVILLLAGFYLLIKGGDWLVDGAAAVARRNGVSELIIGLTIVAFGTSAPELVVSLFAALGGNADISVSNVVGSNLFNLMFILGICGLIIPLAVSKSTVKLEIPFSIIAVLVLMILGNDIFLSDSRFMLSRIDGVILLVFFSGFMYHIWRSIQSGENEKVTDGIMSNGKAVLFIILGLAGLVLGGRFVVNSAVSIAEYFNISQKLIGLTIVATGTSLPELVTSIVAARKKSMDIAIGNVVGSNIFNVFLILGISATVTPINYNPAFNTDIIILIAGTLFIMLAMFVGKKHQLDRWQAAVLLVVYVAYIVFIANRN</sequence>
<evidence type="ECO:0000259" key="6">
    <source>
        <dbReference type="Pfam" id="PF01699"/>
    </source>
</evidence>
<name>A0A9J6ZMZ0_9BACT</name>
<feature type="transmembrane region" description="Helical" evidence="5">
    <location>
        <begin position="207"/>
        <end position="229"/>
    </location>
</feature>
<dbReference type="RefSeq" id="WP_250722312.1">
    <property type="nucleotide sequence ID" value="NZ_CP098400.1"/>
</dbReference>
<gene>
    <name evidence="7" type="ORF">M9189_08375</name>
</gene>
<feature type="domain" description="Sodium/calcium exchanger membrane region" evidence="6">
    <location>
        <begin position="172"/>
        <end position="313"/>
    </location>
</feature>
<keyword evidence="4 5" id="KW-0472">Membrane</keyword>
<keyword evidence="8" id="KW-1185">Reference proteome</keyword>
<dbReference type="Pfam" id="PF01699">
    <property type="entry name" value="Na_Ca_ex"/>
    <property type="match status" value="2"/>
</dbReference>
<dbReference type="GO" id="GO:0005262">
    <property type="term" value="F:calcium channel activity"/>
    <property type="evidence" value="ECO:0007669"/>
    <property type="project" value="TreeGrafter"/>
</dbReference>
<dbReference type="NCBIfam" id="TIGR00367">
    <property type="entry name" value="calcium/sodium antiporter"/>
    <property type="match status" value="1"/>
</dbReference>
<dbReference type="KEGG" id="alkq:M9189_08375"/>
<feature type="transmembrane region" description="Helical" evidence="5">
    <location>
        <begin position="172"/>
        <end position="195"/>
    </location>
</feature>
<feature type="transmembrane region" description="Helical" evidence="5">
    <location>
        <begin position="130"/>
        <end position="151"/>
    </location>
</feature>
<dbReference type="PANTHER" id="PTHR10846:SF8">
    <property type="entry name" value="INNER MEMBRANE PROTEIN YRBG"/>
    <property type="match status" value="1"/>
</dbReference>
<evidence type="ECO:0000256" key="3">
    <source>
        <dbReference type="ARBA" id="ARBA00022989"/>
    </source>
</evidence>
<feature type="transmembrane region" description="Helical" evidence="5">
    <location>
        <begin position="78"/>
        <end position="96"/>
    </location>
</feature>
<feature type="transmembrane region" description="Helical" evidence="5">
    <location>
        <begin position="272"/>
        <end position="289"/>
    </location>
</feature>
<protein>
    <submittedName>
        <fullName evidence="7">Calcium/sodium antiporter</fullName>
    </submittedName>
</protein>
<accession>A0A9J6ZMZ0</accession>
<dbReference type="PANTHER" id="PTHR10846">
    <property type="entry name" value="SODIUM/POTASSIUM/CALCIUM EXCHANGER"/>
    <property type="match status" value="1"/>
</dbReference>
<dbReference type="Gene3D" id="1.20.1420.30">
    <property type="entry name" value="NCX, central ion-binding region"/>
    <property type="match status" value="1"/>
</dbReference>
<evidence type="ECO:0000256" key="4">
    <source>
        <dbReference type="ARBA" id="ARBA00023136"/>
    </source>
</evidence>
<evidence type="ECO:0000313" key="8">
    <source>
        <dbReference type="Proteomes" id="UP001056426"/>
    </source>
</evidence>